<gene>
    <name evidence="1" type="ORF">CUNI_LOCUS9129</name>
</gene>
<evidence type="ECO:0000313" key="1">
    <source>
        <dbReference type="EMBL" id="CAG5123571.1"/>
    </source>
</evidence>
<dbReference type="AlphaFoldDB" id="A0A8S3Z925"/>
<organism evidence="1 2">
    <name type="scientific">Candidula unifasciata</name>
    <dbReference type="NCBI Taxonomy" id="100452"/>
    <lineage>
        <taxon>Eukaryota</taxon>
        <taxon>Metazoa</taxon>
        <taxon>Spiralia</taxon>
        <taxon>Lophotrochozoa</taxon>
        <taxon>Mollusca</taxon>
        <taxon>Gastropoda</taxon>
        <taxon>Heterobranchia</taxon>
        <taxon>Euthyneura</taxon>
        <taxon>Panpulmonata</taxon>
        <taxon>Eupulmonata</taxon>
        <taxon>Stylommatophora</taxon>
        <taxon>Helicina</taxon>
        <taxon>Helicoidea</taxon>
        <taxon>Geomitridae</taxon>
        <taxon>Candidula</taxon>
    </lineage>
</organism>
<proteinExistence type="predicted"/>
<keyword evidence="2" id="KW-1185">Reference proteome</keyword>
<feature type="non-terminal residue" evidence="1">
    <location>
        <position position="1"/>
    </location>
</feature>
<evidence type="ECO:0000313" key="2">
    <source>
        <dbReference type="Proteomes" id="UP000678393"/>
    </source>
</evidence>
<name>A0A8S3Z925_9EUPU</name>
<sequence length="61" mass="6679">MDADIYDDDPSFLGLHEDTVVLDVEPEEVALVPDAVRPSTTSELKGMLQQAGTELTVKYLT</sequence>
<accession>A0A8S3Z925</accession>
<dbReference type="EMBL" id="CAJHNH020001557">
    <property type="protein sequence ID" value="CAG5123571.1"/>
    <property type="molecule type" value="Genomic_DNA"/>
</dbReference>
<dbReference type="OrthoDB" id="10612637at2759"/>
<reference evidence="1" key="1">
    <citation type="submission" date="2021-04" db="EMBL/GenBank/DDBJ databases">
        <authorList>
            <consortium name="Molecular Ecology Group"/>
        </authorList>
    </citation>
    <scope>NUCLEOTIDE SEQUENCE</scope>
</reference>
<protein>
    <submittedName>
        <fullName evidence="1">Uncharacterized protein</fullName>
    </submittedName>
</protein>
<comment type="caution">
    <text evidence="1">The sequence shown here is derived from an EMBL/GenBank/DDBJ whole genome shotgun (WGS) entry which is preliminary data.</text>
</comment>
<dbReference type="Proteomes" id="UP000678393">
    <property type="component" value="Unassembled WGS sequence"/>
</dbReference>